<feature type="compositionally biased region" description="Acidic residues" evidence="6">
    <location>
        <begin position="1137"/>
        <end position="1146"/>
    </location>
</feature>
<dbReference type="PANTHER" id="PTHR12663">
    <property type="entry name" value="ANDROGEN INDUCED INHIBITOR OF PROLIFERATION AS3 / PDS5-RELATED"/>
    <property type="match status" value="1"/>
</dbReference>
<dbReference type="GO" id="GO:0051301">
    <property type="term" value="P:cell division"/>
    <property type="evidence" value="ECO:0007669"/>
    <property type="project" value="UniProtKB-KW"/>
</dbReference>
<keyword evidence="4" id="KW-0539">Nucleus</keyword>
<evidence type="ECO:0000256" key="6">
    <source>
        <dbReference type="SAM" id="MobiDB-lite"/>
    </source>
</evidence>
<dbReference type="Gene3D" id="1.25.10.10">
    <property type="entry name" value="Leucine-rich Repeat Variant"/>
    <property type="match status" value="1"/>
</dbReference>
<dbReference type="Pfam" id="PF20168">
    <property type="entry name" value="PDS5"/>
    <property type="match status" value="1"/>
</dbReference>
<feature type="compositionally biased region" description="Basic residues" evidence="6">
    <location>
        <begin position="1090"/>
        <end position="1106"/>
    </location>
</feature>
<evidence type="ECO:0000256" key="1">
    <source>
        <dbReference type="ARBA" id="ARBA00004123"/>
    </source>
</evidence>
<dbReference type="GO" id="GO:0006281">
    <property type="term" value="P:DNA repair"/>
    <property type="evidence" value="ECO:0007669"/>
    <property type="project" value="TreeGrafter"/>
</dbReference>
<feature type="compositionally biased region" description="Acidic residues" evidence="6">
    <location>
        <begin position="1155"/>
        <end position="1190"/>
    </location>
</feature>
<protein>
    <submittedName>
        <fullName evidence="7">Armadillo-type protein</fullName>
    </submittedName>
</protein>
<evidence type="ECO:0000256" key="4">
    <source>
        <dbReference type="ARBA" id="ARBA00023242"/>
    </source>
</evidence>
<evidence type="ECO:0000313" key="8">
    <source>
        <dbReference type="Proteomes" id="UP000070501"/>
    </source>
</evidence>
<dbReference type="InterPro" id="IPR016024">
    <property type="entry name" value="ARM-type_fold"/>
</dbReference>
<dbReference type="InterPro" id="IPR011989">
    <property type="entry name" value="ARM-like"/>
</dbReference>
<feature type="compositionally biased region" description="Basic and acidic residues" evidence="6">
    <location>
        <begin position="1064"/>
        <end position="1073"/>
    </location>
</feature>
<accession>A0A136JCB3</accession>
<dbReference type="STRING" id="196109.A0A136JCB3"/>
<sequence length="1285" mass="141858">MTDILVTLIEESPALPPDVLDVIMAQFLRAAPPGGHREKTEDNQTTLLPKEEPEAYVMAKTVCNTIPDKMARYVGQYFSDVILDVSGKTHTSGQKDGESDDEDVPAGPSEADFRELRKAHQLLRELWRAAPTVLVNVIPQVDHELATDNVQLRLLATETLGDIISGIGAAGPPPPPVLDPAAYPPPRLSDETPEHPTASILTTPISPLSFAQTHSQAFHNFVSRRNDKSPLVRAAWTTSAGYIVSTSAGGIGLSREDELAFVNGLRDKLIDSDEKVRLAAVKAIENFGFRDVVTKLAISGGVDKEGSILFTLADRCRDKKSAIRVEAMSLLAKLWAAATGELAAGQEAVTSAVSSIPTRIFNTFYANDPELNVLLERVIFEYLVPLSFPPPKAKATKGTNGAQSQITADPAYDPDSIRAERVILLAKHLDASAKRAFSALNARQPQFSKVMENLVKSCDAYNGGSPASNAEAAKANLKKTVAYLCQFLPDTSKVETDLYHFANWHDRRSYQLIRFAVSAESDFKTMQRAIKELIKRAQGSKNPHMLDTLLPLLYRSSNILFNKSHLSTFMDCSKSDKDGLGATAQEITNEISQHNPDLFKTHVGQLCKDLIESAPTADKVNDASMVEVLKACSSYSKKYPQELPKERKFSQALIGYALHGQPPKAAKYAVNVLTAKGDNTSRAAASELLNKATKNWDYGSPNFLTRLVAISQVELLASAAAVDKRELITDIVYTNVLSENRTEAKKDDPEWVADADLDEECQTKCAALKLLVNRLRGTEDVDDAKALALTVFKLLRTLVKQSGNLKKDSESPAYHRSRLRLRAGQSFLKLCTLKHFEEMFTPADFNQLAFMVQDSCAMVRRLFVEKLQKYLVQGKLRPRFYTMIFLVAFEPQPDFKAHVETWIRSRARHFRDAKQNVMESSIGRFVSLLAHHPDYSSDTNDLMDHAQYLLFYIRNVVTESNFSVVFKYAERVKQTLDGIDPSKSENLYVISDLATTLLRKWQERKGWSFQAFVGRVGLPVGLYTALPSHEKAQEVAEKNYLPDDAEEALDDLLKVADKKKKRKSMDEHWDGHPAQKKARSTPKVREPKPPRAKKAAKTKVARKPKKTRESGAPAVDDANRRRSGRAQHTNNTYMERDSDDDDDDMLEGVAKWDYYDEDGNVIARDDDDEDDEDDEESGSEAEDGESESEGGGDASEKADDEDDAEPDEAEAEAEPEPEPVKANGRKGRAAAAAPAPKALPTRPAASKVGAARGGKAKPAAAPTRAPSGRSTRGRKAATEDDEDDE</sequence>
<keyword evidence="3" id="KW-0498">Mitosis</keyword>
<dbReference type="PANTHER" id="PTHR12663:SF0">
    <property type="entry name" value="PRECOCIOUS DISSOCIATION OF SISTERS 5, ISOFORM A"/>
    <property type="match status" value="1"/>
</dbReference>
<evidence type="ECO:0000256" key="5">
    <source>
        <dbReference type="ARBA" id="ARBA00023306"/>
    </source>
</evidence>
<feature type="region of interest" description="Disordered" evidence="6">
    <location>
        <begin position="1060"/>
        <end position="1285"/>
    </location>
</feature>
<reference evidence="8" key="1">
    <citation type="submission" date="2016-02" db="EMBL/GenBank/DDBJ databases">
        <title>Draft genome sequence of Microdochium bolleyi, a fungal endophyte of beachgrass.</title>
        <authorList>
            <consortium name="DOE Joint Genome Institute"/>
            <person name="David A.S."/>
            <person name="May G."/>
            <person name="Haridas S."/>
            <person name="Lim J."/>
            <person name="Wang M."/>
            <person name="Labutti K."/>
            <person name="Lipzen A."/>
            <person name="Barry K."/>
            <person name="Grigoriev I.V."/>
        </authorList>
    </citation>
    <scope>NUCLEOTIDE SEQUENCE [LARGE SCALE GENOMIC DNA]</scope>
    <source>
        <strain evidence="8">J235TASD1</strain>
    </source>
</reference>
<evidence type="ECO:0000313" key="7">
    <source>
        <dbReference type="EMBL" id="KXJ94728.1"/>
    </source>
</evidence>
<proteinExistence type="predicted"/>
<dbReference type="OrthoDB" id="200660at2759"/>
<dbReference type="InterPro" id="IPR039776">
    <property type="entry name" value="Pds5"/>
</dbReference>
<evidence type="ECO:0000256" key="2">
    <source>
        <dbReference type="ARBA" id="ARBA00022618"/>
    </source>
</evidence>
<feature type="compositionally biased region" description="Acidic residues" evidence="6">
    <location>
        <begin position="1198"/>
        <end position="1217"/>
    </location>
</feature>
<comment type="subcellular location">
    <subcellularLocation>
        <location evidence="1">Nucleus</location>
    </subcellularLocation>
</comment>
<feature type="region of interest" description="Disordered" evidence="6">
    <location>
        <begin position="88"/>
        <end position="109"/>
    </location>
</feature>
<organism evidence="7 8">
    <name type="scientific">Microdochium bolleyi</name>
    <dbReference type="NCBI Taxonomy" id="196109"/>
    <lineage>
        <taxon>Eukaryota</taxon>
        <taxon>Fungi</taxon>
        <taxon>Dikarya</taxon>
        <taxon>Ascomycota</taxon>
        <taxon>Pezizomycotina</taxon>
        <taxon>Sordariomycetes</taxon>
        <taxon>Xylariomycetidae</taxon>
        <taxon>Xylariales</taxon>
        <taxon>Microdochiaceae</taxon>
        <taxon>Microdochium</taxon>
    </lineage>
</organism>
<keyword evidence="8" id="KW-1185">Reference proteome</keyword>
<dbReference type="Proteomes" id="UP000070501">
    <property type="component" value="Unassembled WGS sequence"/>
</dbReference>
<dbReference type="EMBL" id="KQ964247">
    <property type="protein sequence ID" value="KXJ94728.1"/>
    <property type="molecule type" value="Genomic_DNA"/>
</dbReference>
<keyword evidence="5" id="KW-0131">Cell cycle</keyword>
<evidence type="ECO:0000256" key="3">
    <source>
        <dbReference type="ARBA" id="ARBA00022776"/>
    </source>
</evidence>
<dbReference type="CDD" id="cd19953">
    <property type="entry name" value="PDS5"/>
    <property type="match status" value="1"/>
</dbReference>
<dbReference type="FunCoup" id="A0A136JCB3">
    <property type="interactions" value="859"/>
</dbReference>
<dbReference type="GO" id="GO:0000785">
    <property type="term" value="C:chromatin"/>
    <property type="evidence" value="ECO:0007669"/>
    <property type="project" value="TreeGrafter"/>
</dbReference>
<dbReference type="GO" id="GO:0005634">
    <property type="term" value="C:nucleus"/>
    <property type="evidence" value="ECO:0007669"/>
    <property type="project" value="UniProtKB-SubCell"/>
</dbReference>
<keyword evidence="2" id="KW-0132">Cell division</keyword>
<dbReference type="InParanoid" id="A0A136JCB3"/>
<dbReference type="GO" id="GO:0007064">
    <property type="term" value="P:mitotic sister chromatid cohesion"/>
    <property type="evidence" value="ECO:0007669"/>
    <property type="project" value="InterPro"/>
</dbReference>
<feature type="compositionally biased region" description="Low complexity" evidence="6">
    <location>
        <begin position="1256"/>
        <end position="1267"/>
    </location>
</feature>
<dbReference type="SUPFAM" id="SSF48371">
    <property type="entry name" value="ARM repeat"/>
    <property type="match status" value="1"/>
</dbReference>
<name>A0A136JCB3_9PEZI</name>
<gene>
    <name evidence="7" type="ORF">Micbo1qcDRAFT_159997</name>
</gene>
<feature type="compositionally biased region" description="Low complexity" evidence="6">
    <location>
        <begin position="1229"/>
        <end position="1250"/>
    </location>
</feature>